<dbReference type="GeneID" id="7827169"/>
<dbReference type="AlphaFoldDB" id="Q245A8"/>
<dbReference type="Proteomes" id="UP000009168">
    <property type="component" value="Unassembled WGS sequence"/>
</dbReference>
<dbReference type="InterPro" id="IPR036890">
    <property type="entry name" value="HATPase_C_sf"/>
</dbReference>
<dbReference type="InterPro" id="IPR036097">
    <property type="entry name" value="HisK_dim/P_sf"/>
</dbReference>
<dbReference type="Pfam" id="PF02518">
    <property type="entry name" value="HATPase_c"/>
    <property type="match status" value="1"/>
</dbReference>
<dbReference type="EMBL" id="GG662488">
    <property type="protein sequence ID" value="EAS03329.1"/>
    <property type="molecule type" value="Genomic_DNA"/>
</dbReference>
<proteinExistence type="predicted"/>
<dbReference type="PROSITE" id="PS50109">
    <property type="entry name" value="HIS_KIN"/>
    <property type="match status" value="1"/>
</dbReference>
<dbReference type="InParanoid" id="Q245A8"/>
<sequence>MSFIAQNNASKSYNKHDQLNIINHQQQLEFQNQSSSPIVKLELENGQLLQNQNLLNKPDKYAFDCQINIKSQSFENSNIIELAHQNTDEKFSKLITRKGSQNNLESNKNSMTSYNQFQFFGNNINLGQHFQKPNKITKSLNKSKFSIQKKIAKLKTVGFQEIKKNSFLQVKKEFPLQMILESINLGVLCYDFNSKNVTYVNKQIQDIFNEKDSSEILNIMKTFRNYMKPNQKEFAKKFQTTRNLDLVPNELFQDLACISQRPKSNTDQQFQSIKFNASIQNMQNLASILNNEHGEFLDQNSSTIKNLQPQNQSESQLKQSFYSNQYLLKSQIDEIIQIIKNKIYNEQDLKFLKIKFLAAPKNISICKNSQNLYLKSSSFSLNQPQQKEKIIQITMAPILVKKIWQILFIIEDVTHFNQIKVLESLNKNKSLMLSQVSHEIRNPISCIIAMLEEIQSISKNSQNQIYDCTQSALQSSKLLLNLLNDLLDMSQIKAGKFKLVIEQFNLCQILQEIQQMMQPLAKNKQNTIILQVEEAIQNKVANFQSDKYRIRQILINLISNSIKYTYGGNIYITLTQERLDDRYFRISVRDEGVGIKQEFRQKLFQAFGKLDDTESQTKNNPQGVGLGLMISNTIAKNLKPDQQNLSQHAIFIPKNSSLYHLRSQITPTQQQQQSSYSYRSVGNKIDNRDSKQTIAPSYLSSFSIEEGLILNEEVQKGTEFYFLVYNFQQVELKQQQEVAQFSKSPCHNHKRTSVFSQIDNLQQEQLLYPFQKESYKNGSINNINQQIQERSQTAIESEPDSFDDNPQSYTSSFNDNQEKIKNNIKYIAEMCPQNEEIPIQSDKNSYLYIQDNQKYKVSLLLKEIQLQISDKQDVNIINQRSNDKYFFSKKQITQGMQDIIKKSSMRKKQYSTFFDTEINILIADDDQFSSFALKIKIASAFKQFNKNLALCFTTVYSGEECIRELVKTQKCYQFLFIDAQMPEIDGYESIRQIDQLNLRNNQLLEKETKEKQIFSQLQIIMCSGFQKEEAKLNIYRIKYYLQKPVEDNQILEIIKNIFIENHLELPQEVQNKNQTK</sequence>
<evidence type="ECO:0000313" key="6">
    <source>
        <dbReference type="Proteomes" id="UP000009168"/>
    </source>
</evidence>
<accession>Q245A8</accession>
<keyword evidence="1 2" id="KW-0597">Phosphoprotein</keyword>
<dbReference type="InterPro" id="IPR011006">
    <property type="entry name" value="CheY-like_superfamily"/>
</dbReference>
<dbReference type="STRING" id="312017.Q245A8"/>
<dbReference type="InterPro" id="IPR003594">
    <property type="entry name" value="HATPase_dom"/>
</dbReference>
<dbReference type="KEGG" id="tet:TTHERM_00693090"/>
<dbReference type="InterPro" id="IPR050956">
    <property type="entry name" value="2C_system_His_kinase"/>
</dbReference>
<dbReference type="SUPFAM" id="SSF52172">
    <property type="entry name" value="CheY-like"/>
    <property type="match status" value="1"/>
</dbReference>
<dbReference type="Pfam" id="PF00512">
    <property type="entry name" value="HisKA"/>
    <property type="match status" value="1"/>
</dbReference>
<evidence type="ECO:0000259" key="3">
    <source>
        <dbReference type="PROSITE" id="PS50109"/>
    </source>
</evidence>
<feature type="domain" description="Response regulatory" evidence="4">
    <location>
        <begin position="919"/>
        <end position="1058"/>
    </location>
</feature>
<dbReference type="InterPro" id="IPR005467">
    <property type="entry name" value="His_kinase_dom"/>
</dbReference>
<dbReference type="PANTHER" id="PTHR43719:SF28">
    <property type="entry name" value="PEROXIDE STRESS-ACTIVATED HISTIDINE KINASE MAK1-RELATED"/>
    <property type="match status" value="1"/>
</dbReference>
<dbReference type="PROSITE" id="PS50110">
    <property type="entry name" value="RESPONSE_REGULATORY"/>
    <property type="match status" value="1"/>
</dbReference>
<dbReference type="Gene3D" id="1.10.287.130">
    <property type="match status" value="1"/>
</dbReference>
<dbReference type="SMART" id="SM00448">
    <property type="entry name" value="REC"/>
    <property type="match status" value="1"/>
</dbReference>
<dbReference type="SMART" id="SM00388">
    <property type="entry name" value="HisKA"/>
    <property type="match status" value="1"/>
</dbReference>
<dbReference type="SUPFAM" id="SSF47384">
    <property type="entry name" value="Homodimeric domain of signal transducing histidine kinase"/>
    <property type="match status" value="1"/>
</dbReference>
<gene>
    <name evidence="5" type="ORF">TTHERM_00693090</name>
</gene>
<dbReference type="eggNOG" id="KOG0519">
    <property type="taxonomic scope" value="Eukaryota"/>
</dbReference>
<dbReference type="Pfam" id="PF00072">
    <property type="entry name" value="Response_reg"/>
    <property type="match status" value="1"/>
</dbReference>
<dbReference type="Gene3D" id="3.40.50.2300">
    <property type="match status" value="1"/>
</dbReference>
<evidence type="ECO:0000313" key="5">
    <source>
        <dbReference type="EMBL" id="EAS03329.1"/>
    </source>
</evidence>
<evidence type="ECO:0000259" key="4">
    <source>
        <dbReference type="PROSITE" id="PS50110"/>
    </source>
</evidence>
<keyword evidence="5" id="KW-0418">Kinase</keyword>
<dbReference type="RefSeq" id="XP_001023574.1">
    <property type="nucleotide sequence ID" value="XM_001023574.1"/>
</dbReference>
<name>Q245A8_TETTS</name>
<evidence type="ECO:0000256" key="1">
    <source>
        <dbReference type="ARBA" id="ARBA00022553"/>
    </source>
</evidence>
<keyword evidence="5" id="KW-0808">Transferase</keyword>
<dbReference type="PANTHER" id="PTHR43719">
    <property type="entry name" value="TWO-COMPONENT HISTIDINE KINASE"/>
    <property type="match status" value="1"/>
</dbReference>
<dbReference type="GO" id="GO:0000155">
    <property type="term" value="F:phosphorelay sensor kinase activity"/>
    <property type="evidence" value="ECO:0007669"/>
    <property type="project" value="InterPro"/>
</dbReference>
<reference evidence="6" key="1">
    <citation type="journal article" date="2006" name="PLoS Biol.">
        <title>Macronuclear genome sequence of the ciliate Tetrahymena thermophila, a model eukaryote.</title>
        <authorList>
            <person name="Eisen J.A."/>
            <person name="Coyne R.S."/>
            <person name="Wu M."/>
            <person name="Wu D."/>
            <person name="Thiagarajan M."/>
            <person name="Wortman J.R."/>
            <person name="Badger J.H."/>
            <person name="Ren Q."/>
            <person name="Amedeo P."/>
            <person name="Jones K.M."/>
            <person name="Tallon L.J."/>
            <person name="Delcher A.L."/>
            <person name="Salzberg S.L."/>
            <person name="Silva J.C."/>
            <person name="Haas B.J."/>
            <person name="Majoros W.H."/>
            <person name="Farzad M."/>
            <person name="Carlton J.M."/>
            <person name="Smith R.K. Jr."/>
            <person name="Garg J."/>
            <person name="Pearlman R.E."/>
            <person name="Karrer K.M."/>
            <person name="Sun L."/>
            <person name="Manning G."/>
            <person name="Elde N.C."/>
            <person name="Turkewitz A.P."/>
            <person name="Asai D.J."/>
            <person name="Wilkes D.E."/>
            <person name="Wang Y."/>
            <person name="Cai H."/>
            <person name="Collins K."/>
            <person name="Stewart B.A."/>
            <person name="Lee S.R."/>
            <person name="Wilamowska K."/>
            <person name="Weinberg Z."/>
            <person name="Ruzzo W.L."/>
            <person name="Wloga D."/>
            <person name="Gaertig J."/>
            <person name="Frankel J."/>
            <person name="Tsao C.-C."/>
            <person name="Gorovsky M.A."/>
            <person name="Keeling P.J."/>
            <person name="Waller R.F."/>
            <person name="Patron N.J."/>
            <person name="Cherry J.M."/>
            <person name="Stover N.A."/>
            <person name="Krieger C.J."/>
            <person name="del Toro C."/>
            <person name="Ryder H.F."/>
            <person name="Williamson S.C."/>
            <person name="Barbeau R.A."/>
            <person name="Hamilton E.P."/>
            <person name="Orias E."/>
        </authorList>
    </citation>
    <scope>NUCLEOTIDE SEQUENCE [LARGE SCALE GENOMIC DNA]</scope>
    <source>
        <strain evidence="6">SB210</strain>
    </source>
</reference>
<dbReference type="SUPFAM" id="SSF55874">
    <property type="entry name" value="ATPase domain of HSP90 chaperone/DNA topoisomerase II/histidine kinase"/>
    <property type="match status" value="1"/>
</dbReference>
<dbReference type="SMART" id="SM00387">
    <property type="entry name" value="HATPase_c"/>
    <property type="match status" value="1"/>
</dbReference>
<feature type="modified residue" description="4-aspartylphosphate" evidence="2">
    <location>
        <position position="978"/>
    </location>
</feature>
<evidence type="ECO:0000256" key="2">
    <source>
        <dbReference type="PROSITE-ProRule" id="PRU00169"/>
    </source>
</evidence>
<protein>
    <submittedName>
        <fullName evidence="5">ATPase, histidine kinase-, DNA gyrase B</fullName>
    </submittedName>
</protein>
<keyword evidence="6" id="KW-1185">Reference proteome</keyword>
<organism evidence="5 6">
    <name type="scientific">Tetrahymena thermophila (strain SB210)</name>
    <dbReference type="NCBI Taxonomy" id="312017"/>
    <lineage>
        <taxon>Eukaryota</taxon>
        <taxon>Sar</taxon>
        <taxon>Alveolata</taxon>
        <taxon>Ciliophora</taxon>
        <taxon>Intramacronucleata</taxon>
        <taxon>Oligohymenophorea</taxon>
        <taxon>Hymenostomatida</taxon>
        <taxon>Tetrahymenina</taxon>
        <taxon>Tetrahymenidae</taxon>
        <taxon>Tetrahymena</taxon>
    </lineage>
</organism>
<dbReference type="Gene3D" id="3.30.565.10">
    <property type="entry name" value="Histidine kinase-like ATPase, C-terminal domain"/>
    <property type="match status" value="1"/>
</dbReference>
<dbReference type="CDD" id="cd00082">
    <property type="entry name" value="HisKA"/>
    <property type="match status" value="1"/>
</dbReference>
<dbReference type="OrthoDB" id="60033at2759"/>
<dbReference type="InterPro" id="IPR003661">
    <property type="entry name" value="HisK_dim/P_dom"/>
</dbReference>
<feature type="domain" description="Histidine kinase" evidence="3">
    <location>
        <begin position="435"/>
        <end position="638"/>
    </location>
</feature>
<dbReference type="HOGENOM" id="CLU_286909_0_0_1"/>
<dbReference type="InterPro" id="IPR001789">
    <property type="entry name" value="Sig_transdc_resp-reg_receiver"/>
</dbReference>